<keyword evidence="5" id="KW-0175">Coiled coil</keyword>
<comment type="caution">
    <text evidence="8">The sequence shown here is derived from an EMBL/GenBank/DDBJ whole genome shotgun (WGS) entry which is preliminary data.</text>
</comment>
<feature type="compositionally biased region" description="Polar residues" evidence="6">
    <location>
        <begin position="26"/>
        <end position="43"/>
    </location>
</feature>
<protein>
    <recommendedName>
        <fullName evidence="7">Nucleoporin Nup54 alpha-helical domain-containing protein</fullName>
    </recommendedName>
</protein>
<feature type="region of interest" description="Disordered" evidence="6">
    <location>
        <begin position="1"/>
        <end position="186"/>
    </location>
</feature>
<name>A0AAD5VA28_9APHY</name>
<comment type="subcellular location">
    <subcellularLocation>
        <location evidence="1">Nucleus</location>
        <location evidence="1">Nuclear pore complex</location>
    </subcellularLocation>
</comment>
<evidence type="ECO:0000256" key="4">
    <source>
        <dbReference type="ARBA" id="ARBA00023242"/>
    </source>
</evidence>
<feature type="domain" description="Nucleoporin Nup54 alpha-helical" evidence="7">
    <location>
        <begin position="396"/>
        <end position="537"/>
    </location>
</feature>
<dbReference type="PANTHER" id="PTHR13000:SF0">
    <property type="entry name" value="NUCLEOPORIN P54"/>
    <property type="match status" value="1"/>
</dbReference>
<keyword evidence="4" id="KW-0539">Nucleus</keyword>
<evidence type="ECO:0000256" key="6">
    <source>
        <dbReference type="SAM" id="MobiDB-lite"/>
    </source>
</evidence>
<dbReference type="GO" id="GO:0017056">
    <property type="term" value="F:structural constituent of nuclear pore"/>
    <property type="evidence" value="ECO:0007669"/>
    <property type="project" value="TreeGrafter"/>
</dbReference>
<keyword evidence="3" id="KW-0509">mRNA transport</keyword>
<keyword evidence="2" id="KW-0813">Transport</keyword>
<evidence type="ECO:0000256" key="5">
    <source>
        <dbReference type="SAM" id="Coils"/>
    </source>
</evidence>
<reference evidence="8" key="1">
    <citation type="submission" date="2022-07" db="EMBL/GenBank/DDBJ databases">
        <title>Genome Sequence of Physisporinus lineatus.</title>
        <authorList>
            <person name="Buettner E."/>
        </authorList>
    </citation>
    <scope>NUCLEOTIDE SEQUENCE</scope>
    <source>
        <strain evidence="8">VT162</strain>
    </source>
</reference>
<feature type="compositionally biased region" description="Low complexity" evidence="6">
    <location>
        <begin position="110"/>
        <end position="136"/>
    </location>
</feature>
<dbReference type="InterPro" id="IPR024864">
    <property type="entry name" value="Nup54/Nup57/Nup44"/>
</dbReference>
<dbReference type="InterPro" id="IPR025574">
    <property type="entry name" value="Nucleoporin_FG_rpt"/>
</dbReference>
<dbReference type="Proteomes" id="UP001212997">
    <property type="component" value="Unassembled WGS sequence"/>
</dbReference>
<dbReference type="PANTHER" id="PTHR13000">
    <property type="entry name" value="NUCLEOPORIN P54"/>
    <property type="match status" value="1"/>
</dbReference>
<keyword evidence="9" id="KW-1185">Reference proteome</keyword>
<sequence>MFGGAAQQQPQASTSTGGGLFGTFGANTQQSGGTVFGGSQPQTGGLFGGQTSQPQTGGSGLFGGQTNQAGTTGGGLFGSTQPQAQSGGLFGGQSTQQQPVGGGSLFGSTQQQPSQQQVQPSGGLFGGTQAQPTTAGGLFGNTQQQNTSGGLFGGAAQPGGAGGSSLFSSTSAQPPQSGGLFGNTNAGNTSSMFGGSSAAPAGSLFGSSTTGTQGSSSSLFGGSSQPATSGNLFGSQQPAQSTLTVPSLFGQPSQQAQQQKPPLFGSTFQSQPQQQQTSLFGSVQPSQPSTQLGGGSSLFGGGSLGASTLGSSTLGTSALGGSTLFGTTTNSLFSSKSPIGPSQQQADAQSQSAALMQKIEAVAQAWSPVSPQCRFQHYFYNLVDPAQVQQYGRPANATNDALWQKALNDNPDPSCLVPVVACGFDDLQQRVEAQAKLASEHQDRLKELKTRIEALTQRHEVSNISRLRRASMLQIQLTQRILRVVQHLHLLLPTLRSSAIRPEEEELRVALEKIDEEVRRPGGIGKLRGKLNELWALLGAVNAARERDRMNGGIEWAVVDEEGLGHIAKILAEEQAGLAHLTKILQKALKDLAVIQGVPAKEDSDTLTSTLRTSSAVY</sequence>
<proteinExistence type="predicted"/>
<feature type="coiled-coil region" evidence="5">
    <location>
        <begin position="431"/>
        <end position="458"/>
    </location>
</feature>
<dbReference type="Pfam" id="PF13874">
    <property type="entry name" value="Nup54"/>
    <property type="match status" value="1"/>
</dbReference>
<feature type="compositionally biased region" description="Low complexity" evidence="6">
    <location>
        <begin position="204"/>
        <end position="225"/>
    </location>
</feature>
<keyword evidence="3" id="KW-0653">Protein transport</keyword>
<dbReference type="GO" id="GO:0044613">
    <property type="term" value="C:nuclear pore central transport channel"/>
    <property type="evidence" value="ECO:0007669"/>
    <property type="project" value="TreeGrafter"/>
</dbReference>
<keyword evidence="3" id="KW-0906">Nuclear pore complex</keyword>
<feature type="compositionally biased region" description="Low complexity" evidence="6">
    <location>
        <begin position="1"/>
        <end position="15"/>
    </location>
</feature>
<feature type="region of interest" description="Disordered" evidence="6">
    <location>
        <begin position="204"/>
        <end position="298"/>
    </location>
</feature>
<dbReference type="EMBL" id="JANAWD010000034">
    <property type="protein sequence ID" value="KAJ3490044.1"/>
    <property type="molecule type" value="Genomic_DNA"/>
</dbReference>
<evidence type="ECO:0000256" key="1">
    <source>
        <dbReference type="ARBA" id="ARBA00004567"/>
    </source>
</evidence>
<evidence type="ECO:0000256" key="3">
    <source>
        <dbReference type="ARBA" id="ARBA00023132"/>
    </source>
</evidence>
<organism evidence="8 9">
    <name type="scientific">Meripilus lineatus</name>
    <dbReference type="NCBI Taxonomy" id="2056292"/>
    <lineage>
        <taxon>Eukaryota</taxon>
        <taxon>Fungi</taxon>
        <taxon>Dikarya</taxon>
        <taxon>Basidiomycota</taxon>
        <taxon>Agaricomycotina</taxon>
        <taxon>Agaricomycetes</taxon>
        <taxon>Polyporales</taxon>
        <taxon>Meripilaceae</taxon>
        <taxon>Meripilus</taxon>
    </lineage>
</organism>
<gene>
    <name evidence="8" type="ORF">NLI96_g1728</name>
</gene>
<evidence type="ECO:0000313" key="9">
    <source>
        <dbReference type="Proteomes" id="UP001212997"/>
    </source>
</evidence>
<dbReference type="InterPro" id="IPR025712">
    <property type="entry name" value="Nup54_alpha-helical_dom"/>
</dbReference>
<feature type="compositionally biased region" description="Polar residues" evidence="6">
    <location>
        <begin position="166"/>
        <end position="186"/>
    </location>
</feature>
<dbReference type="AlphaFoldDB" id="A0AAD5VA28"/>
<accession>A0AAD5VA28</accession>
<feature type="compositionally biased region" description="Low complexity" evidence="6">
    <location>
        <begin position="251"/>
        <end position="282"/>
    </location>
</feature>
<keyword evidence="3" id="KW-0811">Translocation</keyword>
<dbReference type="Pfam" id="PF13634">
    <property type="entry name" value="Nucleoporin_FG"/>
    <property type="match status" value="2"/>
</dbReference>
<dbReference type="GO" id="GO:0036228">
    <property type="term" value="P:protein localization to nuclear inner membrane"/>
    <property type="evidence" value="ECO:0007669"/>
    <property type="project" value="TreeGrafter"/>
</dbReference>
<feature type="compositionally biased region" description="Gly residues" evidence="6">
    <location>
        <begin position="150"/>
        <end position="163"/>
    </location>
</feature>
<evidence type="ECO:0000313" key="8">
    <source>
        <dbReference type="EMBL" id="KAJ3490044.1"/>
    </source>
</evidence>
<dbReference type="GO" id="GO:0006999">
    <property type="term" value="P:nuclear pore organization"/>
    <property type="evidence" value="ECO:0007669"/>
    <property type="project" value="TreeGrafter"/>
</dbReference>
<evidence type="ECO:0000259" key="7">
    <source>
        <dbReference type="Pfam" id="PF13874"/>
    </source>
</evidence>
<feature type="compositionally biased region" description="Polar residues" evidence="6">
    <location>
        <begin position="226"/>
        <end position="245"/>
    </location>
</feature>
<feature type="compositionally biased region" description="Polar residues" evidence="6">
    <location>
        <begin position="78"/>
        <end position="99"/>
    </location>
</feature>
<evidence type="ECO:0000256" key="2">
    <source>
        <dbReference type="ARBA" id="ARBA00022448"/>
    </source>
</evidence>
<dbReference type="GO" id="GO:0006607">
    <property type="term" value="P:NLS-bearing protein import into nucleus"/>
    <property type="evidence" value="ECO:0007669"/>
    <property type="project" value="TreeGrafter"/>
</dbReference>